<dbReference type="RefSeq" id="WP_224122424.1">
    <property type="nucleotide sequence ID" value="NZ_JAIQZJ010000003.1"/>
</dbReference>
<dbReference type="Pfam" id="PF00300">
    <property type="entry name" value="His_Phos_1"/>
    <property type="match status" value="1"/>
</dbReference>
<dbReference type="InterPro" id="IPR029033">
    <property type="entry name" value="His_PPase_superfam"/>
</dbReference>
<dbReference type="CDD" id="cd07067">
    <property type="entry name" value="HP_PGM_like"/>
    <property type="match status" value="1"/>
</dbReference>
<evidence type="ECO:0000256" key="1">
    <source>
        <dbReference type="ARBA" id="ARBA00022801"/>
    </source>
</evidence>
<dbReference type="PANTHER" id="PTHR20935">
    <property type="entry name" value="PHOSPHOGLYCERATE MUTASE-RELATED"/>
    <property type="match status" value="1"/>
</dbReference>
<name>A0ABS7UBE9_9ACTN</name>
<sequence>MGLLLLVRHGQASFGADDYDVLSEIGWEQGRRLGGWLAERGLTPDVVVRGSMRRHRETLDAMTEAAGWTTEPVVDDRWDEFDHLAVVRAQGESVDGLDRRGFQQLFERATSRWTAGVGDYPETYAGFVGRVDAALDAAAAEAGSGRTVVAVSSGGPIGVACARLVDPEADPGGTARLWARFNAVTVNSSVTRVVVGSTGARLLTFNEHPHLDGDAITYR</sequence>
<evidence type="ECO:0000313" key="3">
    <source>
        <dbReference type="Proteomes" id="UP000780875"/>
    </source>
</evidence>
<organism evidence="2 3">
    <name type="scientific">Nocardioides mangrovi</name>
    <dbReference type="NCBI Taxonomy" id="2874580"/>
    <lineage>
        <taxon>Bacteria</taxon>
        <taxon>Bacillati</taxon>
        <taxon>Actinomycetota</taxon>
        <taxon>Actinomycetes</taxon>
        <taxon>Propionibacteriales</taxon>
        <taxon>Nocardioidaceae</taxon>
        <taxon>Nocardioides</taxon>
    </lineage>
</organism>
<evidence type="ECO:0000313" key="2">
    <source>
        <dbReference type="EMBL" id="MBZ5738051.1"/>
    </source>
</evidence>
<dbReference type="Proteomes" id="UP000780875">
    <property type="component" value="Unassembled WGS sequence"/>
</dbReference>
<dbReference type="PANTHER" id="PTHR20935:SF0">
    <property type="entry name" value="SERINE_THREONINE-PROTEIN PHOSPHATASE PGAM5, MITOCHONDRIAL"/>
    <property type="match status" value="1"/>
</dbReference>
<protein>
    <submittedName>
        <fullName evidence="2">Histidine phosphatase family protein</fullName>
    </submittedName>
</protein>
<gene>
    <name evidence="2" type="ORF">K8U61_07745</name>
</gene>
<reference evidence="2 3" key="1">
    <citation type="submission" date="2021-09" db="EMBL/GenBank/DDBJ databases">
        <title>Whole genome sequence of Nocardioides sp. GBK3QG-3.</title>
        <authorList>
            <person name="Tuo L."/>
        </authorList>
    </citation>
    <scope>NUCLEOTIDE SEQUENCE [LARGE SCALE GENOMIC DNA]</scope>
    <source>
        <strain evidence="2 3">GBK3QG-3</strain>
    </source>
</reference>
<keyword evidence="1" id="KW-0378">Hydrolase</keyword>
<proteinExistence type="predicted"/>
<dbReference type="InterPro" id="IPR051021">
    <property type="entry name" value="Mito_Ser/Thr_phosphatase"/>
</dbReference>
<dbReference type="SMART" id="SM00855">
    <property type="entry name" value="PGAM"/>
    <property type="match status" value="1"/>
</dbReference>
<dbReference type="InterPro" id="IPR013078">
    <property type="entry name" value="His_Pase_superF_clade-1"/>
</dbReference>
<keyword evidence="3" id="KW-1185">Reference proteome</keyword>
<comment type="caution">
    <text evidence="2">The sequence shown here is derived from an EMBL/GenBank/DDBJ whole genome shotgun (WGS) entry which is preliminary data.</text>
</comment>
<accession>A0ABS7UBE9</accession>
<dbReference type="Gene3D" id="3.40.50.1240">
    <property type="entry name" value="Phosphoglycerate mutase-like"/>
    <property type="match status" value="1"/>
</dbReference>
<dbReference type="EMBL" id="JAIQZJ010000003">
    <property type="protein sequence ID" value="MBZ5738051.1"/>
    <property type="molecule type" value="Genomic_DNA"/>
</dbReference>
<dbReference type="SUPFAM" id="SSF53254">
    <property type="entry name" value="Phosphoglycerate mutase-like"/>
    <property type="match status" value="1"/>
</dbReference>